<dbReference type="GO" id="GO:0009451">
    <property type="term" value="P:RNA modification"/>
    <property type="evidence" value="ECO:0007669"/>
    <property type="project" value="InterPro"/>
</dbReference>
<dbReference type="NCBIfam" id="TIGR00756">
    <property type="entry name" value="PPR"/>
    <property type="match status" value="5"/>
</dbReference>
<evidence type="ECO:0000256" key="3">
    <source>
        <dbReference type="SAM" id="MobiDB-lite"/>
    </source>
</evidence>
<protein>
    <recommendedName>
        <fullName evidence="4">DUF1664 domain-containing protein</fullName>
    </recommendedName>
</protein>
<dbReference type="Pfam" id="PF07889">
    <property type="entry name" value="DUF1664"/>
    <property type="match status" value="1"/>
</dbReference>
<feature type="repeat" description="PPR" evidence="2">
    <location>
        <begin position="138"/>
        <end position="172"/>
    </location>
</feature>
<dbReference type="Pfam" id="PF01535">
    <property type="entry name" value="PPR"/>
    <property type="match status" value="3"/>
</dbReference>
<evidence type="ECO:0000313" key="5">
    <source>
        <dbReference type="EMBL" id="KAG6480278.1"/>
    </source>
</evidence>
<dbReference type="Pfam" id="PF20430">
    <property type="entry name" value="Eplus_motif"/>
    <property type="match status" value="1"/>
</dbReference>
<comment type="caution">
    <text evidence="5">The sequence shown here is derived from an EMBL/GenBank/DDBJ whole genome shotgun (WGS) entry which is preliminary data.</text>
</comment>
<dbReference type="Gene3D" id="1.25.40.10">
    <property type="entry name" value="Tetratricopeptide repeat domain"/>
    <property type="match status" value="5"/>
</dbReference>
<reference evidence="5 6" key="1">
    <citation type="submission" date="2020-08" db="EMBL/GenBank/DDBJ databases">
        <title>Plant Genome Project.</title>
        <authorList>
            <person name="Zhang R.-G."/>
        </authorList>
    </citation>
    <scope>NUCLEOTIDE SEQUENCE [LARGE SCALE GENOMIC DNA]</scope>
    <source>
        <tissue evidence="5">Rhizome</tissue>
    </source>
</reference>
<dbReference type="FunFam" id="1.25.40.10:FF:000227">
    <property type="entry name" value="Pentatricopeptide repeat-containing protein At3g13880"/>
    <property type="match status" value="1"/>
</dbReference>
<proteinExistence type="predicted"/>
<feature type="repeat" description="PPR" evidence="2">
    <location>
        <begin position="452"/>
        <end position="486"/>
    </location>
</feature>
<feature type="domain" description="DUF1664" evidence="4">
    <location>
        <begin position="808"/>
        <end position="917"/>
    </location>
</feature>
<dbReference type="FunFam" id="1.25.40.10:FF:000351">
    <property type="entry name" value="Pentatricopeptide repeat-containing protein"/>
    <property type="match status" value="1"/>
</dbReference>
<dbReference type="Pfam" id="PF20431">
    <property type="entry name" value="E_motif"/>
    <property type="match status" value="1"/>
</dbReference>
<dbReference type="InterPro" id="IPR012458">
    <property type="entry name" value="DUF1664"/>
</dbReference>
<keyword evidence="1" id="KW-0677">Repeat</keyword>
<dbReference type="InterPro" id="IPR046849">
    <property type="entry name" value="E2_motif"/>
</dbReference>
<dbReference type="InterPro" id="IPR046848">
    <property type="entry name" value="E_motif"/>
</dbReference>
<dbReference type="Proteomes" id="UP000734854">
    <property type="component" value="Unassembled WGS sequence"/>
</dbReference>
<keyword evidence="6" id="KW-1185">Reference proteome</keyword>
<feature type="region of interest" description="Disordered" evidence="3">
    <location>
        <begin position="1028"/>
        <end position="1084"/>
    </location>
</feature>
<dbReference type="PANTHER" id="PTHR47926">
    <property type="entry name" value="PENTATRICOPEPTIDE REPEAT-CONTAINING PROTEIN"/>
    <property type="match status" value="1"/>
</dbReference>
<sequence>MASLPSLAVGGATLHRLDSDPRKLLPASAVPLEKKLAYQRSPPAAEGILEASAPPLDAQEALALLRDRTAVESAFYVPLLQRCVETKSLPDAGVVHAHIIKTGFHQETFLSTSLVNLYMKCGSTEYARKVFVTLPRRNVVAWTAMITGYVHNSQPTDAIGVFLHLLESECYPTSFTIGAVLSACCALSSIEIGKQVHGYVIKYGAESETSMGNSLCSLYSKCGSFESCLKVFERIPDKNVISWTTAISSCGDNGYPELGLSIFANMLSENVEPNEYTLTSVLSLCCMVRDLGLGKQIHSFCIKFGCEQQLPVKNSTIYLYQKCGEITEARRLFDEMDRVSLITWNAMIAGHAQRMNWAKDDIKSNLSGFEALKVFQKLNRSGTKPDLFSFSSILTVCSSLLALEQGEQIHAQTVKTGYLSDVVVSSALLNMYNKCGCIEDAIRAFLEMSTRTLISWTSMLTCYSQHGRPKEAIRLFENMRSAGVRPNQVTFVGVLSACSHAGMIDEAEYYFDMMTDEYGIRPVMDHYACMIDMFVRRGRLEDAFAFVDKMDFQPNEIIWSILIAGCRSHGNKDLGFYAAEKLLEIKPKGIETYVLLLNMYISAERWQDVAKVRSLMKDENIGIIRDRSWISIKGQVSFFLANDKSHPQSTEMYNLLENLLREATSLGYVPYKSVEFSVKEDEESSNGSSTIKHHSERLAIAFAGSLKRFAEVVDADITVCCFNALCSIIGTALPMDWQLLDVTRLFSGAFKIVTMLSQQEKNGTRSTSKPQSDFLLAEVNTLREQLQLLGKSTSVTVITGSGSGSGRFSVTTIIVIGALGYVIIWWKGWKLSDMMFVTQRGFTESRNRIGRQLDLLSSSIGAAKRHLTSKINQVDKKLQECKELTVATKDEVVELHKDLNLAHTDLEAFQRAVQDLTISSTPLSIKPASSSESKPAASASSYTALENRRVVRSTTIISVSGLKELEGLTSTMKQRGPRSTTATEDTPKASIGTTTQLDYTSKSTMITEDTPKASIRTTTQLDYTSKSTMITEDTPKASNGTTPQRHDTSKSSMTIEDVPKTSYGTTTQRRDTAQPSVRASWKFP</sequence>
<name>A0A8J5F6Y3_ZINOF</name>
<accession>A0A8J5F6Y3</accession>
<feature type="compositionally biased region" description="Polar residues" evidence="3">
    <location>
        <begin position="1028"/>
        <end position="1043"/>
    </location>
</feature>
<feature type="repeat" description="PPR" evidence="2">
    <location>
        <begin position="239"/>
        <end position="273"/>
    </location>
</feature>
<evidence type="ECO:0000256" key="2">
    <source>
        <dbReference type="PROSITE-ProRule" id="PRU00708"/>
    </source>
</evidence>
<gene>
    <name evidence="5" type="ORF">ZIOFF_063758</name>
</gene>
<dbReference type="EMBL" id="JACMSC010000017">
    <property type="protein sequence ID" value="KAG6480278.1"/>
    <property type="molecule type" value="Genomic_DNA"/>
</dbReference>
<feature type="compositionally biased region" description="Polar residues" evidence="3">
    <location>
        <begin position="1062"/>
        <end position="1077"/>
    </location>
</feature>
<dbReference type="PANTHER" id="PTHR47926:SF480">
    <property type="entry name" value="TETRATRICOPEPTIDE REPEAT-LIKE SUPERFAMILY PROTEIN ISOFORM 1"/>
    <property type="match status" value="1"/>
</dbReference>
<dbReference type="FunFam" id="1.25.40.10:FF:001093">
    <property type="entry name" value="Pentatricopeptide repeat-containing protein At2g34400"/>
    <property type="match status" value="1"/>
</dbReference>
<dbReference type="AlphaFoldDB" id="A0A8J5F6Y3"/>
<evidence type="ECO:0000256" key="1">
    <source>
        <dbReference type="ARBA" id="ARBA00022737"/>
    </source>
</evidence>
<dbReference type="GO" id="GO:0003723">
    <property type="term" value="F:RNA binding"/>
    <property type="evidence" value="ECO:0007669"/>
    <property type="project" value="InterPro"/>
</dbReference>
<feature type="region of interest" description="Disordered" evidence="3">
    <location>
        <begin position="968"/>
        <end position="990"/>
    </location>
</feature>
<dbReference type="PROSITE" id="PS51375">
    <property type="entry name" value="PPR"/>
    <property type="match status" value="4"/>
</dbReference>
<organism evidence="5 6">
    <name type="scientific">Zingiber officinale</name>
    <name type="common">Ginger</name>
    <name type="synonym">Amomum zingiber</name>
    <dbReference type="NCBI Taxonomy" id="94328"/>
    <lineage>
        <taxon>Eukaryota</taxon>
        <taxon>Viridiplantae</taxon>
        <taxon>Streptophyta</taxon>
        <taxon>Embryophyta</taxon>
        <taxon>Tracheophyta</taxon>
        <taxon>Spermatophyta</taxon>
        <taxon>Magnoliopsida</taxon>
        <taxon>Liliopsida</taxon>
        <taxon>Zingiberales</taxon>
        <taxon>Zingiberaceae</taxon>
        <taxon>Zingiber</taxon>
    </lineage>
</organism>
<dbReference type="InterPro" id="IPR046960">
    <property type="entry name" value="PPR_At4g14850-like_plant"/>
</dbReference>
<dbReference type="InterPro" id="IPR002885">
    <property type="entry name" value="PPR_rpt"/>
</dbReference>
<dbReference type="InterPro" id="IPR011990">
    <property type="entry name" value="TPR-like_helical_dom_sf"/>
</dbReference>
<feature type="repeat" description="PPR" evidence="2">
    <location>
        <begin position="487"/>
        <end position="522"/>
    </location>
</feature>
<feature type="compositionally biased region" description="Polar residues" evidence="3">
    <location>
        <begin position="968"/>
        <end position="984"/>
    </location>
</feature>
<evidence type="ECO:0000313" key="6">
    <source>
        <dbReference type="Proteomes" id="UP000734854"/>
    </source>
</evidence>
<evidence type="ECO:0000259" key="4">
    <source>
        <dbReference type="Pfam" id="PF07889"/>
    </source>
</evidence>
<dbReference type="Pfam" id="PF13041">
    <property type="entry name" value="PPR_2"/>
    <property type="match status" value="3"/>
</dbReference>